<dbReference type="HOGENOM" id="CLU_2793949_0_0_1"/>
<protein>
    <submittedName>
        <fullName evidence="1">Uncharacterized protein</fullName>
    </submittedName>
</protein>
<dbReference type="EMBL" id="KB446541">
    <property type="protein sequence ID" value="EME42144.1"/>
    <property type="molecule type" value="Genomic_DNA"/>
</dbReference>
<proteinExistence type="predicted"/>
<organism evidence="1 2">
    <name type="scientific">Dothistroma septosporum (strain NZE10 / CBS 128990)</name>
    <name type="common">Red band needle blight fungus</name>
    <name type="synonym">Mycosphaerella pini</name>
    <dbReference type="NCBI Taxonomy" id="675120"/>
    <lineage>
        <taxon>Eukaryota</taxon>
        <taxon>Fungi</taxon>
        <taxon>Dikarya</taxon>
        <taxon>Ascomycota</taxon>
        <taxon>Pezizomycotina</taxon>
        <taxon>Dothideomycetes</taxon>
        <taxon>Dothideomycetidae</taxon>
        <taxon>Mycosphaerellales</taxon>
        <taxon>Mycosphaerellaceae</taxon>
        <taxon>Dothistroma</taxon>
    </lineage>
</organism>
<name>N1PJ59_DOTSN</name>
<evidence type="ECO:0000313" key="2">
    <source>
        <dbReference type="Proteomes" id="UP000016933"/>
    </source>
</evidence>
<gene>
    <name evidence="1" type="ORF">DOTSEDRAFT_73061</name>
</gene>
<reference evidence="1 2" key="2">
    <citation type="journal article" date="2012" name="PLoS Pathog.">
        <title>Diverse lifestyles and strategies of plant pathogenesis encoded in the genomes of eighteen Dothideomycetes fungi.</title>
        <authorList>
            <person name="Ohm R.A."/>
            <person name="Feau N."/>
            <person name="Henrissat B."/>
            <person name="Schoch C.L."/>
            <person name="Horwitz B.A."/>
            <person name="Barry K.W."/>
            <person name="Condon B.J."/>
            <person name="Copeland A.C."/>
            <person name="Dhillon B."/>
            <person name="Glaser F."/>
            <person name="Hesse C.N."/>
            <person name="Kosti I."/>
            <person name="LaButti K."/>
            <person name="Lindquist E.A."/>
            <person name="Lucas S."/>
            <person name="Salamov A.A."/>
            <person name="Bradshaw R.E."/>
            <person name="Ciuffetti L."/>
            <person name="Hamelin R.C."/>
            <person name="Kema G.H.J."/>
            <person name="Lawrence C."/>
            <person name="Scott J.A."/>
            <person name="Spatafora J.W."/>
            <person name="Turgeon B.G."/>
            <person name="de Wit P.J.G.M."/>
            <person name="Zhong S."/>
            <person name="Goodwin S.B."/>
            <person name="Grigoriev I.V."/>
        </authorList>
    </citation>
    <scope>NUCLEOTIDE SEQUENCE [LARGE SCALE GENOMIC DNA]</scope>
    <source>
        <strain evidence="2">NZE10 / CBS 128990</strain>
    </source>
</reference>
<dbReference type="AlphaFoldDB" id="N1PJ59"/>
<keyword evidence="2" id="KW-1185">Reference proteome</keyword>
<sequence length="68" mass="7659">MARKAAPLPDDLRCIVDTERTCDIAKRALRWSSLQLVHLDNSGKPRGPHLSPPTAQLCCRWARSAFLF</sequence>
<dbReference type="Proteomes" id="UP000016933">
    <property type="component" value="Unassembled WGS sequence"/>
</dbReference>
<evidence type="ECO:0000313" key="1">
    <source>
        <dbReference type="EMBL" id="EME42144.1"/>
    </source>
</evidence>
<reference evidence="2" key="1">
    <citation type="journal article" date="2012" name="PLoS Genet.">
        <title>The genomes of the fungal plant pathogens Cladosporium fulvum and Dothistroma septosporum reveal adaptation to different hosts and lifestyles but also signatures of common ancestry.</title>
        <authorList>
            <person name="de Wit P.J.G.M."/>
            <person name="van der Burgt A."/>
            <person name="Oekmen B."/>
            <person name="Stergiopoulos I."/>
            <person name="Abd-Elsalam K.A."/>
            <person name="Aerts A.L."/>
            <person name="Bahkali A.H."/>
            <person name="Beenen H.G."/>
            <person name="Chettri P."/>
            <person name="Cox M.P."/>
            <person name="Datema E."/>
            <person name="de Vries R.P."/>
            <person name="Dhillon B."/>
            <person name="Ganley A.R."/>
            <person name="Griffiths S.A."/>
            <person name="Guo Y."/>
            <person name="Hamelin R.C."/>
            <person name="Henrissat B."/>
            <person name="Kabir M.S."/>
            <person name="Jashni M.K."/>
            <person name="Kema G."/>
            <person name="Klaubauf S."/>
            <person name="Lapidus A."/>
            <person name="Levasseur A."/>
            <person name="Lindquist E."/>
            <person name="Mehrabi R."/>
            <person name="Ohm R.A."/>
            <person name="Owen T.J."/>
            <person name="Salamov A."/>
            <person name="Schwelm A."/>
            <person name="Schijlen E."/>
            <person name="Sun H."/>
            <person name="van den Burg H.A."/>
            <person name="van Ham R.C.H.J."/>
            <person name="Zhang S."/>
            <person name="Goodwin S.B."/>
            <person name="Grigoriev I.V."/>
            <person name="Collemare J."/>
            <person name="Bradshaw R.E."/>
        </authorList>
    </citation>
    <scope>NUCLEOTIDE SEQUENCE [LARGE SCALE GENOMIC DNA]</scope>
    <source>
        <strain evidence="2">NZE10 / CBS 128990</strain>
    </source>
</reference>
<accession>N1PJ59</accession>